<organism evidence="1 2">
    <name type="scientific">Athelia psychrophila</name>
    <dbReference type="NCBI Taxonomy" id="1759441"/>
    <lineage>
        <taxon>Eukaryota</taxon>
        <taxon>Fungi</taxon>
        <taxon>Dikarya</taxon>
        <taxon>Basidiomycota</taxon>
        <taxon>Agaricomycotina</taxon>
        <taxon>Agaricomycetes</taxon>
        <taxon>Agaricomycetidae</taxon>
        <taxon>Atheliales</taxon>
        <taxon>Atheliaceae</taxon>
        <taxon>Athelia</taxon>
    </lineage>
</organism>
<name>A0A166CBV4_9AGAM</name>
<dbReference type="AlphaFoldDB" id="A0A166CBV4"/>
<sequence>MGVAVCRVCRVAVDQDRNRRRYELSKRAAITENNIQTALVRHCYSDRNESSGWLRTMQVETPGARRLEAGGCRLEGPKCQ</sequence>
<protein>
    <submittedName>
        <fullName evidence="1">Uncharacterized protein</fullName>
    </submittedName>
</protein>
<keyword evidence="2" id="KW-1185">Reference proteome</keyword>
<dbReference type="Proteomes" id="UP000076532">
    <property type="component" value="Unassembled WGS sequence"/>
</dbReference>
<evidence type="ECO:0000313" key="2">
    <source>
        <dbReference type="Proteomes" id="UP000076532"/>
    </source>
</evidence>
<reference evidence="1 2" key="1">
    <citation type="journal article" date="2016" name="Mol. Biol. Evol.">
        <title>Comparative Genomics of Early-Diverging Mushroom-Forming Fungi Provides Insights into the Origins of Lignocellulose Decay Capabilities.</title>
        <authorList>
            <person name="Nagy L.G."/>
            <person name="Riley R."/>
            <person name="Tritt A."/>
            <person name="Adam C."/>
            <person name="Daum C."/>
            <person name="Floudas D."/>
            <person name="Sun H."/>
            <person name="Yadav J.S."/>
            <person name="Pangilinan J."/>
            <person name="Larsson K.H."/>
            <person name="Matsuura K."/>
            <person name="Barry K."/>
            <person name="Labutti K."/>
            <person name="Kuo R."/>
            <person name="Ohm R.A."/>
            <person name="Bhattacharya S.S."/>
            <person name="Shirouzu T."/>
            <person name="Yoshinaga Y."/>
            <person name="Martin F.M."/>
            <person name="Grigoriev I.V."/>
            <person name="Hibbett D.S."/>
        </authorList>
    </citation>
    <scope>NUCLEOTIDE SEQUENCE [LARGE SCALE GENOMIC DNA]</scope>
    <source>
        <strain evidence="1 2">CBS 109695</strain>
    </source>
</reference>
<evidence type="ECO:0000313" key="1">
    <source>
        <dbReference type="EMBL" id="KZP13497.1"/>
    </source>
</evidence>
<dbReference type="EMBL" id="KV417632">
    <property type="protein sequence ID" value="KZP13497.1"/>
    <property type="molecule type" value="Genomic_DNA"/>
</dbReference>
<gene>
    <name evidence="1" type="ORF">FIBSPDRAFT_869320</name>
</gene>
<accession>A0A166CBV4</accession>
<proteinExistence type="predicted"/>